<keyword evidence="2" id="KW-1185">Reference proteome</keyword>
<evidence type="ECO:0000313" key="1">
    <source>
        <dbReference type="EMBL" id="ASW03661.1"/>
    </source>
</evidence>
<dbReference type="AlphaFoldDB" id="A0A248VXB1"/>
<proteinExistence type="predicted"/>
<sequence length="63" mass="6833">MLRAATVYIERYEVRDDSAGTVEDHGHDFDGADQDFNKRVDEVKARGGDPADVTLIAVLAIGA</sequence>
<dbReference type="KEGG" id="parb:CJU94_36265"/>
<protein>
    <submittedName>
        <fullName evidence="1">Uncharacterized protein</fullName>
    </submittedName>
</protein>
<dbReference type="Proteomes" id="UP000215158">
    <property type="component" value="Plasmid pBN2"/>
</dbReference>
<keyword evidence="1" id="KW-0614">Plasmid</keyword>
<reference evidence="1 2" key="1">
    <citation type="submission" date="2017-08" db="EMBL/GenBank/DDBJ databases">
        <title>Identification and genetic characteristics of simultaneous BTEX- and naphthalene-degrading Paraburkholderia sp. BN5 isolated from petroleum-contaminated soil.</title>
        <authorList>
            <person name="Lee Y."/>
            <person name="Jeon C.O."/>
        </authorList>
    </citation>
    <scope>NUCLEOTIDE SEQUENCE [LARGE SCALE GENOMIC DNA]</scope>
    <source>
        <strain evidence="1 2">BN5</strain>
        <plasmid evidence="1 2">pBN2</plasmid>
    </source>
</reference>
<dbReference type="EMBL" id="CP022992">
    <property type="protein sequence ID" value="ASW03661.1"/>
    <property type="molecule type" value="Genomic_DNA"/>
</dbReference>
<organism evidence="1 2">
    <name type="scientific">Paraburkholderia aromaticivorans</name>
    <dbReference type="NCBI Taxonomy" id="2026199"/>
    <lineage>
        <taxon>Bacteria</taxon>
        <taxon>Pseudomonadati</taxon>
        <taxon>Pseudomonadota</taxon>
        <taxon>Betaproteobacteria</taxon>
        <taxon>Burkholderiales</taxon>
        <taxon>Burkholderiaceae</taxon>
        <taxon>Paraburkholderia</taxon>
    </lineage>
</organism>
<geneLocation type="plasmid" evidence="1 2">
    <name>pBN2</name>
</geneLocation>
<name>A0A248VXB1_9BURK</name>
<gene>
    <name evidence="1" type="ORF">CJU94_36265</name>
</gene>
<dbReference type="RefSeq" id="WP_095423475.1">
    <property type="nucleotide sequence ID" value="NZ_CP022992.1"/>
</dbReference>
<evidence type="ECO:0000313" key="2">
    <source>
        <dbReference type="Proteomes" id="UP000215158"/>
    </source>
</evidence>
<accession>A0A248VXB1</accession>